<proteinExistence type="predicted"/>
<evidence type="ECO:0000313" key="1">
    <source>
        <dbReference type="EMBL" id="MBB2164353.1"/>
    </source>
</evidence>
<reference evidence="3 4" key="1">
    <citation type="submission" date="2020-04" db="EMBL/GenBank/DDBJ databases">
        <title>Description of novel Gluconacetobacter.</title>
        <authorList>
            <person name="Sombolestani A."/>
        </authorList>
    </citation>
    <scope>NUCLEOTIDE SEQUENCE [LARGE SCALE GENOMIC DNA]</scope>
    <source>
        <strain evidence="2 3">LMG 1728</strain>
        <strain evidence="1 4">LMG 1731</strain>
    </source>
</reference>
<dbReference type="Proteomes" id="UP000561077">
    <property type="component" value="Unassembled WGS sequence"/>
</dbReference>
<keyword evidence="3" id="KW-1185">Reference proteome</keyword>
<dbReference type="EMBL" id="JABEQN010000007">
    <property type="protein sequence ID" value="MBB2193577.1"/>
    <property type="molecule type" value="Genomic_DNA"/>
</dbReference>
<evidence type="ECO:0000313" key="4">
    <source>
        <dbReference type="Proteomes" id="UP000561077"/>
    </source>
</evidence>
<accession>A0A7W4NUL8</accession>
<name>A0A7W4NUL8_9PROT</name>
<dbReference type="Proteomes" id="UP000540490">
    <property type="component" value="Unassembled WGS sequence"/>
</dbReference>
<dbReference type="RefSeq" id="WP_182973538.1">
    <property type="nucleotide sequence ID" value="NZ_JABEQN010000007.1"/>
</dbReference>
<dbReference type="AlphaFoldDB" id="A0A7W4NUL8"/>
<comment type="caution">
    <text evidence="1">The sequence shown here is derived from an EMBL/GenBank/DDBJ whole genome shotgun (WGS) entry which is preliminary data.</text>
</comment>
<evidence type="ECO:0000313" key="3">
    <source>
        <dbReference type="Proteomes" id="UP000540490"/>
    </source>
</evidence>
<gene>
    <name evidence="2" type="ORF">HLH25_07970</name>
    <name evidence="1" type="ORF">HLH26_07320</name>
</gene>
<dbReference type="EMBL" id="JABEQO010000007">
    <property type="protein sequence ID" value="MBB2164353.1"/>
    <property type="molecule type" value="Genomic_DNA"/>
</dbReference>
<organism evidence="1 4">
    <name type="scientific">Gluconacetobacter dulcium</name>
    <dbReference type="NCBI Taxonomy" id="2729096"/>
    <lineage>
        <taxon>Bacteria</taxon>
        <taxon>Pseudomonadati</taxon>
        <taxon>Pseudomonadota</taxon>
        <taxon>Alphaproteobacteria</taxon>
        <taxon>Acetobacterales</taxon>
        <taxon>Acetobacteraceae</taxon>
        <taxon>Gluconacetobacter</taxon>
    </lineage>
</organism>
<sequence length="184" mass="20153">MSVPEEFLAALEPLGRACATYREITGTDAVLVGGAATVIYTDGAFNSSDFDLVALDDPAFNQAMTANGFKKEDRPGHLLFGFYHPEHPLFGFQAVSGPLFDGRADRRRLCKMALRDKKATITLPAIEDMIADRLAQHAVASPGDSTRLEQARALFALAFECDEDYLRQRVNDEGGDFALLRPDP</sequence>
<evidence type="ECO:0008006" key="5">
    <source>
        <dbReference type="Google" id="ProtNLM"/>
    </source>
</evidence>
<protein>
    <recommendedName>
        <fullName evidence="5">Nucleotidyltransferase</fullName>
    </recommendedName>
</protein>
<evidence type="ECO:0000313" key="2">
    <source>
        <dbReference type="EMBL" id="MBB2193577.1"/>
    </source>
</evidence>